<evidence type="ECO:0000256" key="2">
    <source>
        <dbReference type="ARBA" id="ARBA00006339"/>
    </source>
</evidence>
<gene>
    <name evidence="10" type="primary">106055645</name>
</gene>
<evidence type="ECO:0000256" key="6">
    <source>
        <dbReference type="ARBA" id="ARBA00023034"/>
    </source>
</evidence>
<evidence type="ECO:0000256" key="9">
    <source>
        <dbReference type="RuleBase" id="RU364020"/>
    </source>
</evidence>
<evidence type="ECO:0000256" key="4">
    <source>
        <dbReference type="ARBA" id="ARBA00022692"/>
    </source>
</evidence>
<dbReference type="PANTHER" id="PTHR12137:SF54">
    <property type="entry name" value="CARBOHYDRATE SULFOTRANSFERASE"/>
    <property type="match status" value="1"/>
</dbReference>
<proteinExistence type="inferred from homology"/>
<keyword evidence="8 9" id="KW-0325">Glycoprotein</keyword>
<dbReference type="Proteomes" id="UP000076420">
    <property type="component" value="Unassembled WGS sequence"/>
</dbReference>
<keyword evidence="7 9" id="KW-0472">Membrane</keyword>
<evidence type="ECO:0000256" key="5">
    <source>
        <dbReference type="ARBA" id="ARBA00022989"/>
    </source>
</evidence>
<keyword evidence="9" id="KW-0735">Signal-anchor</keyword>
<name>A0A2C9LQ00_BIOGL</name>
<evidence type="ECO:0000256" key="3">
    <source>
        <dbReference type="ARBA" id="ARBA00022679"/>
    </source>
</evidence>
<keyword evidence="6 9" id="KW-0333">Golgi apparatus</keyword>
<dbReference type="GO" id="GO:0016051">
    <property type="term" value="P:carbohydrate biosynthetic process"/>
    <property type="evidence" value="ECO:0007669"/>
    <property type="project" value="InterPro"/>
</dbReference>
<dbReference type="AlphaFoldDB" id="A0A2C9LQ00"/>
<keyword evidence="3 9" id="KW-0808">Transferase</keyword>
<dbReference type="GO" id="GO:0008146">
    <property type="term" value="F:sulfotransferase activity"/>
    <property type="evidence" value="ECO:0007669"/>
    <property type="project" value="InterPro"/>
</dbReference>
<dbReference type="InterPro" id="IPR018011">
    <property type="entry name" value="Carb_sulfotrans_8-10"/>
</dbReference>
<dbReference type="KEGG" id="bgt:106055645"/>
<comment type="similarity">
    <text evidence="2 9">Belongs to the sulfotransferase 2 family.</text>
</comment>
<sequence length="509" mass="59760">MRTRIFKHLRNSRVYFALITLIALFLASTLILVGTFSGESNTRRFEYNHDCERNECTVFSLPLFPNLKTEVEVDNRLIEFSTLDLTSRKEVADIQFPLQQNAQNVVQVFTQHEQTSETIVAATTIRHDKVNDTRTTDVANVTERHLLLRERCDTAKKKVSRRPTSSKLKVLRLPSLIVTTYNPKLFFCPIAKVGSTFFTRYLMMLKNPEKIKSPFYIKVQDAKQSHIENLRALKKTRRMEDFVNLAFKFLFVRNPYWRIFSAYIDKLYSPNPYYWKAWGRYAFYGKPKPKCLVGDSFSTFVTSVIRRLHQKDFHLIPMYKVCQLCEINWDFVGTMEDSVRDIEELSRRLKVNASFQHSPGYRLATALDIIEDATKDVFFSWREDILKCMTMYDAGRIIWRKLQIRGVIYNSLPFPFSEDEMKTMEAEEFQQACRDAAERSTNVARLKSQKHTAFQVAYQSIKKTDLEALRIVYDLDLRLLGYPPFPILINSTSKNYSIDILNWRKPWLS</sequence>
<dbReference type="OrthoDB" id="2019940at2759"/>
<evidence type="ECO:0000256" key="8">
    <source>
        <dbReference type="ARBA" id="ARBA00023180"/>
    </source>
</evidence>
<comment type="subcellular location">
    <subcellularLocation>
        <location evidence="1 9">Golgi apparatus membrane</location>
        <topology evidence="1 9">Single-pass type II membrane protein</topology>
    </subcellularLocation>
</comment>
<accession>A0A2C9LQ00</accession>
<organism evidence="10 11">
    <name type="scientific">Biomphalaria glabrata</name>
    <name type="common">Bloodfluke planorb</name>
    <name type="synonym">Freshwater snail</name>
    <dbReference type="NCBI Taxonomy" id="6526"/>
    <lineage>
        <taxon>Eukaryota</taxon>
        <taxon>Metazoa</taxon>
        <taxon>Spiralia</taxon>
        <taxon>Lophotrochozoa</taxon>
        <taxon>Mollusca</taxon>
        <taxon>Gastropoda</taxon>
        <taxon>Heterobranchia</taxon>
        <taxon>Euthyneura</taxon>
        <taxon>Panpulmonata</taxon>
        <taxon>Hygrophila</taxon>
        <taxon>Lymnaeoidea</taxon>
        <taxon>Planorbidae</taxon>
        <taxon>Biomphalaria</taxon>
    </lineage>
</organism>
<reference evidence="10" key="1">
    <citation type="submission" date="2020-05" db="UniProtKB">
        <authorList>
            <consortium name="EnsemblMetazoa"/>
        </authorList>
    </citation>
    <scope>IDENTIFICATION</scope>
    <source>
        <strain evidence="10">BB02</strain>
    </source>
</reference>
<dbReference type="VEuPathDB" id="VectorBase:BGLAX_050580"/>
<keyword evidence="4 9" id="KW-0812">Transmembrane</keyword>
<dbReference type="Pfam" id="PF03567">
    <property type="entry name" value="Sulfotransfer_2"/>
    <property type="match status" value="1"/>
</dbReference>
<evidence type="ECO:0000313" key="10">
    <source>
        <dbReference type="EnsemblMetazoa" id="BGLB033657-PA"/>
    </source>
</evidence>
<evidence type="ECO:0000256" key="7">
    <source>
        <dbReference type="ARBA" id="ARBA00023136"/>
    </source>
</evidence>
<dbReference type="VEuPathDB" id="VectorBase:BGLB033657"/>
<feature type="transmembrane region" description="Helical" evidence="9">
    <location>
        <begin position="12"/>
        <end position="36"/>
    </location>
</feature>
<evidence type="ECO:0000313" key="11">
    <source>
        <dbReference type="Proteomes" id="UP000076420"/>
    </source>
</evidence>
<dbReference type="GO" id="GO:0000139">
    <property type="term" value="C:Golgi membrane"/>
    <property type="evidence" value="ECO:0007669"/>
    <property type="project" value="UniProtKB-SubCell"/>
</dbReference>
<keyword evidence="9" id="KW-0119">Carbohydrate metabolism</keyword>
<dbReference type="InterPro" id="IPR005331">
    <property type="entry name" value="Sulfotransferase"/>
</dbReference>
<dbReference type="PANTHER" id="PTHR12137">
    <property type="entry name" value="CARBOHYDRATE SULFOTRANSFERASE"/>
    <property type="match status" value="1"/>
</dbReference>
<dbReference type="EnsemblMetazoa" id="BGLB033657-RB">
    <property type="protein sequence ID" value="BGLB033657-PB"/>
    <property type="gene ID" value="BGLB033657"/>
</dbReference>
<keyword evidence="5 9" id="KW-1133">Transmembrane helix</keyword>
<dbReference type="RefSeq" id="XP_013067448.2">
    <property type="nucleotide sequence ID" value="XM_013211994.2"/>
</dbReference>
<protein>
    <recommendedName>
        <fullName evidence="9">Carbohydrate sulfotransferase</fullName>
        <ecNumber evidence="9">2.8.2.-</ecNumber>
    </recommendedName>
</protein>
<dbReference type="EC" id="2.8.2.-" evidence="9"/>
<dbReference type="EnsemblMetazoa" id="BGLB033657-RA">
    <property type="protein sequence ID" value="BGLB033657-PA"/>
    <property type="gene ID" value="BGLB033657"/>
</dbReference>
<evidence type="ECO:0000256" key="1">
    <source>
        <dbReference type="ARBA" id="ARBA00004323"/>
    </source>
</evidence>